<evidence type="ECO:0000259" key="1">
    <source>
        <dbReference type="Pfam" id="PF10006"/>
    </source>
</evidence>
<reference evidence="2" key="1">
    <citation type="journal article" date="2014" name="Int. J. Syst. Evol. Microbiol.">
        <title>Complete genome sequence of Corynebacterium casei LMG S-19264T (=DSM 44701T), isolated from a smear-ripened cheese.</title>
        <authorList>
            <consortium name="US DOE Joint Genome Institute (JGI-PGF)"/>
            <person name="Walter F."/>
            <person name="Albersmeier A."/>
            <person name="Kalinowski J."/>
            <person name="Ruckert C."/>
        </authorList>
    </citation>
    <scope>NUCLEOTIDE SEQUENCE</scope>
    <source>
        <strain evidence="2">CGMCC 1.15371</strain>
    </source>
</reference>
<proteinExistence type="predicted"/>
<dbReference type="RefSeq" id="WP_188693974.1">
    <property type="nucleotide sequence ID" value="NZ_BMIR01000010.1"/>
</dbReference>
<gene>
    <name evidence="2" type="ORF">GCM10011391_23380</name>
</gene>
<dbReference type="Pfam" id="PF10006">
    <property type="entry name" value="DUF2249"/>
    <property type="match status" value="1"/>
</dbReference>
<sequence>MTTHITATVHATEYPPHLKHRVIFETFDRLNPNEAMLLVNDHDPKPLHYQFNSTRNGQFEWEYLEQGPEVFQIKITRIKEQALR</sequence>
<comment type="caution">
    <text evidence="2">The sequence shown here is derived from an EMBL/GenBank/DDBJ whole genome shotgun (WGS) entry which is preliminary data.</text>
</comment>
<dbReference type="InterPro" id="IPR018720">
    <property type="entry name" value="DUF2249"/>
</dbReference>
<evidence type="ECO:0000313" key="3">
    <source>
        <dbReference type="Proteomes" id="UP000628775"/>
    </source>
</evidence>
<protein>
    <recommendedName>
        <fullName evidence="1">DUF2249 domain-containing protein</fullName>
    </recommendedName>
</protein>
<feature type="domain" description="DUF2249" evidence="1">
    <location>
        <begin position="11"/>
        <end position="77"/>
    </location>
</feature>
<dbReference type="AlphaFoldDB" id="A0A8J3DUR8"/>
<keyword evidence="3" id="KW-1185">Reference proteome</keyword>
<organism evidence="2 3">
    <name type="scientific">Pullulanibacillus camelliae</name>
    <dbReference type="NCBI Taxonomy" id="1707096"/>
    <lineage>
        <taxon>Bacteria</taxon>
        <taxon>Bacillati</taxon>
        <taxon>Bacillota</taxon>
        <taxon>Bacilli</taxon>
        <taxon>Bacillales</taxon>
        <taxon>Sporolactobacillaceae</taxon>
        <taxon>Pullulanibacillus</taxon>
    </lineage>
</organism>
<reference evidence="2" key="2">
    <citation type="submission" date="2020-09" db="EMBL/GenBank/DDBJ databases">
        <authorList>
            <person name="Sun Q."/>
            <person name="Zhou Y."/>
        </authorList>
    </citation>
    <scope>NUCLEOTIDE SEQUENCE</scope>
    <source>
        <strain evidence="2">CGMCC 1.15371</strain>
    </source>
</reference>
<dbReference type="Proteomes" id="UP000628775">
    <property type="component" value="Unassembled WGS sequence"/>
</dbReference>
<dbReference type="EMBL" id="BMIR01000010">
    <property type="protein sequence ID" value="GGE43879.1"/>
    <property type="molecule type" value="Genomic_DNA"/>
</dbReference>
<accession>A0A8J3DUR8</accession>
<evidence type="ECO:0000313" key="2">
    <source>
        <dbReference type="EMBL" id="GGE43879.1"/>
    </source>
</evidence>
<name>A0A8J3DUR8_9BACL</name>